<comment type="caution">
    <text evidence="7">Lacks conserved residue(s) required for the propagation of feature annotation.</text>
</comment>
<comment type="similarity">
    <text evidence="2 7">Belongs to the EPSP synthase family.</text>
</comment>
<evidence type="ECO:0000259" key="8">
    <source>
        <dbReference type="Pfam" id="PF00275"/>
    </source>
</evidence>
<dbReference type="PIRSF" id="PIRSF000505">
    <property type="entry name" value="EPSPS"/>
    <property type="match status" value="1"/>
</dbReference>
<keyword evidence="10" id="KW-1185">Reference proteome</keyword>
<comment type="function">
    <text evidence="7">Catalyzes the transfer of the enolpyruvyl moiety of phosphoenolpyruvate (PEP) to the 5-hydroxyl of shikimate-3-phosphate (S3P) to produce enolpyruvyl shikimate-3-phosphate and inorganic phosphate.</text>
</comment>
<organism evidence="9 10">
    <name type="scientific">Facklamia miroungae</name>
    <dbReference type="NCBI Taxonomy" id="120956"/>
    <lineage>
        <taxon>Bacteria</taxon>
        <taxon>Bacillati</taxon>
        <taxon>Bacillota</taxon>
        <taxon>Bacilli</taxon>
        <taxon>Lactobacillales</taxon>
        <taxon>Aerococcaceae</taxon>
        <taxon>Facklamia</taxon>
    </lineage>
</organism>
<dbReference type="GO" id="GO:0008652">
    <property type="term" value="P:amino acid biosynthetic process"/>
    <property type="evidence" value="ECO:0007669"/>
    <property type="project" value="UniProtKB-KW"/>
</dbReference>
<proteinExistence type="inferred from homology"/>
<dbReference type="OrthoDB" id="9809920at2"/>
<evidence type="ECO:0000256" key="3">
    <source>
        <dbReference type="ARBA" id="ARBA00022605"/>
    </source>
</evidence>
<evidence type="ECO:0000256" key="2">
    <source>
        <dbReference type="ARBA" id="ARBA00009948"/>
    </source>
</evidence>
<dbReference type="PROSITE" id="PS00885">
    <property type="entry name" value="EPSP_SYNTHASE_2"/>
    <property type="match status" value="1"/>
</dbReference>
<name>A0A1G7RW81_9LACT</name>
<feature type="binding site" evidence="7">
    <location>
        <position position="332"/>
    </location>
    <ligand>
        <name>3-phosphoshikimate</name>
        <dbReference type="ChEBI" id="CHEBI:145989"/>
    </ligand>
</feature>
<dbReference type="Gene3D" id="3.65.10.10">
    <property type="entry name" value="Enolpyruvate transferase domain"/>
    <property type="match status" value="2"/>
</dbReference>
<evidence type="ECO:0000256" key="1">
    <source>
        <dbReference type="ARBA" id="ARBA00004811"/>
    </source>
</evidence>
<dbReference type="SUPFAM" id="SSF55205">
    <property type="entry name" value="EPT/RTPC-like"/>
    <property type="match status" value="1"/>
</dbReference>
<dbReference type="RefSeq" id="WP_090289595.1">
    <property type="nucleotide sequence ID" value="NZ_FNCK01000003.1"/>
</dbReference>
<dbReference type="PANTHER" id="PTHR21090">
    <property type="entry name" value="AROM/DEHYDROQUINATE SYNTHASE"/>
    <property type="match status" value="1"/>
</dbReference>
<keyword evidence="5 7" id="KW-0057">Aromatic amino acid biosynthesis</keyword>
<dbReference type="GO" id="GO:0003866">
    <property type="term" value="F:3-phosphoshikimate 1-carboxyvinyltransferase activity"/>
    <property type="evidence" value="ECO:0007669"/>
    <property type="project" value="UniProtKB-UniRule"/>
</dbReference>
<feature type="binding site" evidence="7">
    <location>
        <position position="20"/>
    </location>
    <ligand>
        <name>3-phosphoshikimate</name>
        <dbReference type="ChEBI" id="CHEBI:145989"/>
    </ligand>
</feature>
<dbReference type="InterPro" id="IPR001986">
    <property type="entry name" value="Enolpyruvate_Tfrase_dom"/>
</dbReference>
<feature type="binding site" evidence="7">
    <location>
        <position position="404"/>
    </location>
    <ligand>
        <name>phosphoenolpyruvate</name>
        <dbReference type="ChEBI" id="CHEBI:58702"/>
    </ligand>
</feature>
<comment type="catalytic activity">
    <reaction evidence="6">
        <text>3-phosphoshikimate + phosphoenolpyruvate = 5-O-(1-carboxyvinyl)-3-phosphoshikimate + phosphate</text>
        <dbReference type="Rhea" id="RHEA:21256"/>
        <dbReference type="ChEBI" id="CHEBI:43474"/>
        <dbReference type="ChEBI" id="CHEBI:57701"/>
        <dbReference type="ChEBI" id="CHEBI:58702"/>
        <dbReference type="ChEBI" id="CHEBI:145989"/>
        <dbReference type="EC" id="2.5.1.19"/>
    </reaction>
    <physiologicalReaction direction="left-to-right" evidence="6">
        <dbReference type="Rhea" id="RHEA:21257"/>
    </physiologicalReaction>
</comment>
<evidence type="ECO:0000313" key="9">
    <source>
        <dbReference type="EMBL" id="SDG14489.1"/>
    </source>
</evidence>
<dbReference type="EMBL" id="FNCK01000003">
    <property type="protein sequence ID" value="SDG14489.1"/>
    <property type="molecule type" value="Genomic_DNA"/>
</dbReference>
<accession>A0A1G7RW81</accession>
<dbReference type="PANTHER" id="PTHR21090:SF5">
    <property type="entry name" value="PENTAFUNCTIONAL AROM POLYPEPTIDE"/>
    <property type="match status" value="1"/>
</dbReference>
<feature type="active site" description="Proton acceptor" evidence="7">
    <location>
        <position position="305"/>
    </location>
</feature>
<evidence type="ECO:0000256" key="4">
    <source>
        <dbReference type="ARBA" id="ARBA00022679"/>
    </source>
</evidence>
<gene>
    <name evidence="7" type="primary">aroA</name>
    <name evidence="9" type="ORF">SAMN05421791_103187</name>
</gene>
<keyword evidence="3 7" id="KW-0028">Amino-acid biosynthesis</keyword>
<keyword evidence="7" id="KW-0963">Cytoplasm</keyword>
<feature type="binding site" evidence="7">
    <location>
        <position position="378"/>
    </location>
    <ligand>
        <name>phosphoenolpyruvate</name>
        <dbReference type="ChEBI" id="CHEBI:58702"/>
    </ligand>
</feature>
<comment type="pathway">
    <text evidence="1 7">Metabolic intermediate biosynthesis; chorismate biosynthesis; chorismate from D-erythrose 4-phosphate and phosphoenolpyruvate: step 6/7.</text>
</comment>
<feature type="binding site" evidence="7">
    <location>
        <position position="190"/>
    </location>
    <ligand>
        <name>3-phosphoshikimate</name>
        <dbReference type="ChEBI" id="CHEBI:145989"/>
    </ligand>
</feature>
<evidence type="ECO:0000256" key="7">
    <source>
        <dbReference type="HAMAP-Rule" id="MF_00210"/>
    </source>
</evidence>
<dbReference type="HAMAP" id="MF_00210">
    <property type="entry name" value="EPSP_synth"/>
    <property type="match status" value="1"/>
</dbReference>
<feature type="binding site" evidence="7">
    <location>
        <position position="21"/>
    </location>
    <ligand>
        <name>3-phosphoshikimate</name>
        <dbReference type="ChEBI" id="CHEBI:145989"/>
    </ligand>
</feature>
<feature type="binding site" evidence="7">
    <location>
        <position position="90"/>
    </location>
    <ligand>
        <name>phosphoenolpyruvate</name>
        <dbReference type="ChEBI" id="CHEBI:58702"/>
    </ligand>
</feature>
<dbReference type="InterPro" id="IPR013792">
    <property type="entry name" value="RNA3'P_cycl/enolpyr_Trfase_a/b"/>
</dbReference>
<protein>
    <recommendedName>
        <fullName evidence="7">3-phosphoshikimate 1-carboxyvinyltransferase</fullName>
        <ecNumber evidence="7">2.5.1.19</ecNumber>
    </recommendedName>
    <alternativeName>
        <fullName evidence="7">5-enolpyruvylshikimate-3-phosphate synthase</fullName>
        <shortName evidence="7">EPSP synthase</shortName>
        <shortName evidence="7">EPSPS</shortName>
    </alternativeName>
</protein>
<sequence length="423" mass="46404">MDIQIIPHSLKGNISAIPSKSDAHRALFAASVANGPSTIYLDRLSKDLEATLACIEGLGCLVHHDPDQKAYHILPGAHSMKRQFKVGESGTSLRFLIPILASRLERNQHVEIIRQGSLISRTNQPYWHLFDQLGIYWQEKGPSIWLSGKLEAGNYQLPGNVSSQFISGLALALAHLDKASQIKLTSPLESAAYVDMTLATLIEFSKRIDFSNLTQTYHLPTGLIQGVSYQVEGDWSNALFFLVAGAQVLNLAFDSLQADRQALSYLEKLGYPIPKLARQSTNYQPSKTSTESNQVLEIDARQLPDAIPILTLAAARKAGITRIVNGQRLRLKESDRIESTVALMQALGVYIQAEADGFILQGGQDFHGGIVDAFQDHRIAMTAAIAGSLAQEPVIIKGADCVSKSYPHFFDDFQKLGGIYHVL</sequence>
<feature type="binding site" evidence="7">
    <location>
        <position position="305"/>
    </location>
    <ligand>
        <name>3-phosphoshikimate</name>
        <dbReference type="ChEBI" id="CHEBI:145989"/>
    </ligand>
</feature>
<feature type="domain" description="Enolpyruvate transferase" evidence="8">
    <location>
        <begin position="7"/>
        <end position="412"/>
    </location>
</feature>
<feature type="binding site" evidence="7">
    <location>
        <position position="336"/>
    </location>
    <ligand>
        <name>phosphoenolpyruvate</name>
        <dbReference type="ChEBI" id="CHEBI:58702"/>
    </ligand>
</feature>
<comment type="subunit">
    <text evidence="7">Monomer.</text>
</comment>
<dbReference type="AlphaFoldDB" id="A0A1G7RW81"/>
<dbReference type="GO" id="GO:0005737">
    <property type="term" value="C:cytoplasm"/>
    <property type="evidence" value="ECO:0007669"/>
    <property type="project" value="UniProtKB-SubCell"/>
</dbReference>
<feature type="binding site" evidence="7">
    <location>
        <position position="164"/>
    </location>
    <ligand>
        <name>3-phosphoshikimate</name>
        <dbReference type="ChEBI" id="CHEBI:145989"/>
    </ligand>
</feature>
<dbReference type="EC" id="2.5.1.19" evidence="7"/>
<dbReference type="InterPro" id="IPR036968">
    <property type="entry name" value="Enolpyruvate_Tfrase_sf"/>
</dbReference>
<dbReference type="Pfam" id="PF00275">
    <property type="entry name" value="EPSP_synthase"/>
    <property type="match status" value="1"/>
</dbReference>
<feature type="binding site" evidence="7">
    <location>
        <position position="164"/>
    </location>
    <ligand>
        <name>phosphoenolpyruvate</name>
        <dbReference type="ChEBI" id="CHEBI:58702"/>
    </ligand>
</feature>
<reference evidence="9 10" key="1">
    <citation type="submission" date="2016-10" db="EMBL/GenBank/DDBJ databases">
        <authorList>
            <person name="de Groot N.N."/>
        </authorList>
    </citation>
    <scope>NUCLEOTIDE SEQUENCE [LARGE SCALE GENOMIC DNA]</scope>
    <source>
        <strain evidence="9 10">ATCC BAA-466</strain>
    </source>
</reference>
<dbReference type="GO" id="GO:0009073">
    <property type="term" value="P:aromatic amino acid family biosynthetic process"/>
    <property type="evidence" value="ECO:0007669"/>
    <property type="project" value="UniProtKB-KW"/>
</dbReference>
<feature type="binding site" evidence="7">
    <location>
        <position position="162"/>
    </location>
    <ligand>
        <name>3-phosphoshikimate</name>
        <dbReference type="ChEBI" id="CHEBI:145989"/>
    </ligand>
</feature>
<dbReference type="Proteomes" id="UP000199708">
    <property type="component" value="Unassembled WGS sequence"/>
</dbReference>
<feature type="binding site" evidence="7">
    <location>
        <position position="121"/>
    </location>
    <ligand>
        <name>phosphoenolpyruvate</name>
        <dbReference type="ChEBI" id="CHEBI:58702"/>
    </ligand>
</feature>
<evidence type="ECO:0000313" key="10">
    <source>
        <dbReference type="Proteomes" id="UP000199708"/>
    </source>
</evidence>
<evidence type="ECO:0000256" key="6">
    <source>
        <dbReference type="ARBA" id="ARBA00044633"/>
    </source>
</evidence>
<dbReference type="InterPro" id="IPR023193">
    <property type="entry name" value="EPSP_synthase_CS"/>
</dbReference>
<dbReference type="InterPro" id="IPR006264">
    <property type="entry name" value="EPSP_synthase"/>
</dbReference>
<feature type="binding site" evidence="7">
    <location>
        <position position="25"/>
    </location>
    <ligand>
        <name>3-phosphoshikimate</name>
        <dbReference type="ChEBI" id="CHEBI:145989"/>
    </ligand>
</feature>
<dbReference type="UniPathway" id="UPA00053">
    <property type="reaction ID" value="UER00089"/>
</dbReference>
<dbReference type="STRING" id="120956.SAMN05421791_103187"/>
<comment type="subcellular location">
    <subcellularLocation>
        <location evidence="7">Cytoplasm</location>
    </subcellularLocation>
</comment>
<dbReference type="GO" id="GO:0009423">
    <property type="term" value="P:chorismate biosynthetic process"/>
    <property type="evidence" value="ECO:0007669"/>
    <property type="project" value="UniProtKB-UniRule"/>
</dbReference>
<evidence type="ECO:0000256" key="5">
    <source>
        <dbReference type="ARBA" id="ARBA00023141"/>
    </source>
</evidence>
<feature type="binding site" evidence="7">
    <location>
        <position position="163"/>
    </location>
    <ligand>
        <name>3-phosphoshikimate</name>
        <dbReference type="ChEBI" id="CHEBI:145989"/>
    </ligand>
</feature>
<feature type="binding site" evidence="7">
    <location>
        <position position="20"/>
    </location>
    <ligand>
        <name>phosphoenolpyruvate</name>
        <dbReference type="ChEBI" id="CHEBI:58702"/>
    </ligand>
</feature>
<keyword evidence="4 7" id="KW-0808">Transferase</keyword>